<dbReference type="Gene3D" id="1.20.5.500">
    <property type="entry name" value="Single helix bin"/>
    <property type="match status" value="1"/>
</dbReference>
<evidence type="ECO:0000313" key="6">
    <source>
        <dbReference type="Proteomes" id="UP000694412"/>
    </source>
</evidence>
<dbReference type="Pfam" id="PF00038">
    <property type="entry name" value="Filament"/>
    <property type="match status" value="1"/>
</dbReference>
<name>A0A8C2STB4_COTJA</name>
<dbReference type="InterPro" id="IPR039008">
    <property type="entry name" value="IF_rod_dom"/>
</dbReference>
<dbReference type="PROSITE" id="PS51842">
    <property type="entry name" value="IF_ROD_2"/>
    <property type="match status" value="1"/>
</dbReference>
<proteinExistence type="predicted"/>
<dbReference type="GO" id="GO:0031424">
    <property type="term" value="P:keratinization"/>
    <property type="evidence" value="ECO:0007669"/>
    <property type="project" value="TreeGrafter"/>
</dbReference>
<dbReference type="Ensembl" id="ENSCJPT00005006181.1">
    <property type="protein sequence ID" value="ENSCJPP00005003497.1"/>
    <property type="gene ID" value="ENSCJPG00005003660.1"/>
</dbReference>
<dbReference type="GO" id="GO:0045095">
    <property type="term" value="C:keratin filament"/>
    <property type="evidence" value="ECO:0007669"/>
    <property type="project" value="TreeGrafter"/>
</dbReference>
<dbReference type="SMART" id="SM01391">
    <property type="entry name" value="Filament"/>
    <property type="match status" value="1"/>
</dbReference>
<feature type="domain" description="IF rod" evidence="4">
    <location>
        <begin position="1"/>
        <end position="141"/>
    </location>
</feature>
<reference evidence="5" key="2">
    <citation type="submission" date="2025-08" db="UniProtKB">
        <authorList>
            <consortium name="Ensembl"/>
        </authorList>
    </citation>
    <scope>IDENTIFICATION</scope>
</reference>
<dbReference type="Proteomes" id="UP000694412">
    <property type="component" value="Chromosome LGE22C19W28_E50C23"/>
</dbReference>
<organism evidence="5 6">
    <name type="scientific">Coturnix japonica</name>
    <name type="common">Japanese quail</name>
    <name type="synonym">Coturnix coturnix japonica</name>
    <dbReference type="NCBI Taxonomy" id="93934"/>
    <lineage>
        <taxon>Eukaryota</taxon>
        <taxon>Metazoa</taxon>
        <taxon>Chordata</taxon>
        <taxon>Craniata</taxon>
        <taxon>Vertebrata</taxon>
        <taxon>Euteleostomi</taxon>
        <taxon>Archelosauria</taxon>
        <taxon>Archosauria</taxon>
        <taxon>Dinosauria</taxon>
        <taxon>Saurischia</taxon>
        <taxon>Theropoda</taxon>
        <taxon>Coelurosauria</taxon>
        <taxon>Aves</taxon>
        <taxon>Neognathae</taxon>
        <taxon>Galloanserae</taxon>
        <taxon>Galliformes</taxon>
        <taxon>Phasianidae</taxon>
        <taxon>Perdicinae</taxon>
        <taxon>Coturnix</taxon>
    </lineage>
</organism>
<evidence type="ECO:0000259" key="4">
    <source>
        <dbReference type="PROSITE" id="PS51842"/>
    </source>
</evidence>
<evidence type="ECO:0000313" key="5">
    <source>
        <dbReference type="Ensembl" id="ENSCJPP00005003497.1"/>
    </source>
</evidence>
<feature type="coiled-coil region" evidence="3">
    <location>
        <begin position="3"/>
        <end position="30"/>
    </location>
</feature>
<dbReference type="GeneTree" id="ENSGT00940000155862"/>
<dbReference type="PANTHER" id="PTHR45616">
    <property type="entry name" value="GATA-TYPE DOMAIN-CONTAINING PROTEIN"/>
    <property type="match status" value="1"/>
</dbReference>
<reference evidence="5" key="3">
    <citation type="submission" date="2025-09" db="UniProtKB">
        <authorList>
            <consortium name="Ensembl"/>
        </authorList>
    </citation>
    <scope>IDENTIFICATION</scope>
</reference>
<protein>
    <recommendedName>
        <fullName evidence="4">IF rod domain-containing protein</fullName>
    </recommendedName>
</protein>
<dbReference type="GO" id="GO:0005615">
    <property type="term" value="C:extracellular space"/>
    <property type="evidence" value="ECO:0007669"/>
    <property type="project" value="TreeGrafter"/>
</dbReference>
<dbReference type="GO" id="GO:0030280">
    <property type="term" value="F:structural constituent of skin epidermis"/>
    <property type="evidence" value="ECO:0007669"/>
    <property type="project" value="TreeGrafter"/>
</dbReference>
<evidence type="ECO:0000256" key="1">
    <source>
        <dbReference type="ARBA" id="ARBA00022754"/>
    </source>
</evidence>
<accession>A0A8C2STB4</accession>
<evidence type="ECO:0000256" key="3">
    <source>
        <dbReference type="SAM" id="Coils"/>
    </source>
</evidence>
<keyword evidence="6" id="KW-1185">Reference proteome</keyword>
<dbReference type="SUPFAM" id="SSF46579">
    <property type="entry name" value="Prefoldin"/>
    <property type="match status" value="1"/>
</dbReference>
<dbReference type="AlphaFoldDB" id="A0A8C2STB4"/>
<dbReference type="GO" id="GO:0045109">
    <property type="term" value="P:intermediate filament organization"/>
    <property type="evidence" value="ECO:0007669"/>
    <property type="project" value="TreeGrafter"/>
</dbReference>
<sequence>MNKVELQAKLDSLADELNFLRNLYEAELAQMQKTVSDTSVVLSMDNNRCLDLDSIIAEVKAQYEEIANRSRMEAETWYQSKYEELQATAGKHGDSLRDTKIEISELNRVIQRLRAEIENVKNHRASLPAPTAGDIATSKGV</sequence>
<reference evidence="5" key="1">
    <citation type="submission" date="2015-11" db="EMBL/GenBank/DDBJ databases">
        <authorList>
            <consortium name="International Coturnix japonica Genome Analysis Consortium"/>
            <person name="Warren W."/>
            <person name="Burt D.W."/>
            <person name="Antin P.B."/>
            <person name="Lanford R."/>
            <person name="Gros J."/>
            <person name="Wilson R.K."/>
        </authorList>
    </citation>
    <scope>NUCLEOTIDE SEQUENCE [LARGE SCALE GENOMIC DNA]</scope>
</reference>
<dbReference type="FunFam" id="1.20.5.500:FF:000001">
    <property type="entry name" value="Type II keratin 23"/>
    <property type="match status" value="1"/>
</dbReference>
<feature type="coiled-coil region" evidence="3">
    <location>
        <begin position="96"/>
        <end position="123"/>
    </location>
</feature>
<dbReference type="Gene3D" id="1.20.5.1160">
    <property type="entry name" value="Vasodilator-stimulated phosphoprotein"/>
    <property type="match status" value="1"/>
</dbReference>
<dbReference type="PANTHER" id="PTHR45616:SF69">
    <property type="entry name" value="IF ROD DOMAIN-CONTAINING PROTEIN-RELATED"/>
    <property type="match status" value="1"/>
</dbReference>
<keyword evidence="2 3" id="KW-0175">Coiled coil</keyword>
<keyword evidence="1" id="KW-0403">Intermediate filament</keyword>
<evidence type="ECO:0000256" key="2">
    <source>
        <dbReference type="ARBA" id="ARBA00023054"/>
    </source>
</evidence>